<dbReference type="GO" id="GO:0004371">
    <property type="term" value="F:glycerone kinase activity"/>
    <property type="evidence" value="ECO:0007669"/>
    <property type="project" value="UniProtKB-EC"/>
</dbReference>
<evidence type="ECO:0000259" key="7">
    <source>
        <dbReference type="PROSITE" id="PS51481"/>
    </source>
</evidence>
<dbReference type="InterPro" id="IPR050861">
    <property type="entry name" value="Dihydroxyacetone_Kinase"/>
</dbReference>
<dbReference type="AlphaFoldDB" id="A0A853DDX5"/>
<dbReference type="EMBL" id="JACCFW010000001">
    <property type="protein sequence ID" value="NYJ73284.1"/>
    <property type="molecule type" value="Genomic_DNA"/>
</dbReference>
<dbReference type="SUPFAM" id="SSF101473">
    <property type="entry name" value="DhaL-like"/>
    <property type="match status" value="1"/>
</dbReference>
<proteinExistence type="predicted"/>
<dbReference type="NCBIfam" id="NF011049">
    <property type="entry name" value="PRK14479.1"/>
    <property type="match status" value="1"/>
</dbReference>
<dbReference type="SMART" id="SM01120">
    <property type="entry name" value="Dak2"/>
    <property type="match status" value="1"/>
</dbReference>
<dbReference type="Gene3D" id="1.25.40.340">
    <property type="match status" value="1"/>
</dbReference>
<evidence type="ECO:0000256" key="3">
    <source>
        <dbReference type="ARBA" id="ARBA00022777"/>
    </source>
</evidence>
<dbReference type="Pfam" id="PF02734">
    <property type="entry name" value="Dak2"/>
    <property type="match status" value="1"/>
</dbReference>
<keyword evidence="1 8" id="KW-0808">Transferase</keyword>
<dbReference type="PROSITE" id="PS51480">
    <property type="entry name" value="DHAL"/>
    <property type="match status" value="1"/>
</dbReference>
<accession>A0A853DDX5</accession>
<dbReference type="FunFam" id="1.25.40.340:FF:000002">
    <property type="entry name" value="Dihydroxyacetone kinase, L subunit"/>
    <property type="match status" value="1"/>
</dbReference>
<evidence type="ECO:0000256" key="4">
    <source>
        <dbReference type="ARBA" id="ARBA00022840"/>
    </source>
</evidence>
<dbReference type="PANTHER" id="PTHR28629">
    <property type="entry name" value="TRIOKINASE/FMN CYCLASE"/>
    <property type="match status" value="1"/>
</dbReference>
<comment type="caution">
    <text evidence="8">The sequence shown here is derived from an EMBL/GenBank/DDBJ whole genome shotgun (WGS) entry which is preliminary data.</text>
</comment>
<name>A0A853DDX5_9MICO</name>
<evidence type="ECO:0000313" key="9">
    <source>
        <dbReference type="Proteomes" id="UP000571817"/>
    </source>
</evidence>
<evidence type="ECO:0000313" key="8">
    <source>
        <dbReference type="EMBL" id="NYJ73284.1"/>
    </source>
</evidence>
<feature type="region of interest" description="Disordered" evidence="5">
    <location>
        <begin position="335"/>
        <end position="358"/>
    </location>
</feature>
<keyword evidence="4" id="KW-0067">ATP-binding</keyword>
<dbReference type="GO" id="GO:0005524">
    <property type="term" value="F:ATP binding"/>
    <property type="evidence" value="ECO:0007669"/>
    <property type="project" value="UniProtKB-KW"/>
</dbReference>
<protein>
    <submittedName>
        <fullName evidence="8">Dihydroxyacetone kinase</fullName>
        <ecNumber evidence="8">2.7.1.29</ecNumber>
    </submittedName>
</protein>
<dbReference type="Gene3D" id="3.40.50.10440">
    <property type="entry name" value="Dihydroxyacetone kinase, domain 1"/>
    <property type="match status" value="1"/>
</dbReference>
<dbReference type="InterPro" id="IPR036117">
    <property type="entry name" value="DhaL_dom_sf"/>
</dbReference>
<dbReference type="Gene3D" id="3.30.1180.20">
    <property type="entry name" value="Dihydroxyacetone kinase, domain 2"/>
    <property type="match status" value="1"/>
</dbReference>
<dbReference type="InterPro" id="IPR004007">
    <property type="entry name" value="DhaL_dom"/>
</dbReference>
<dbReference type="Pfam" id="PF02733">
    <property type="entry name" value="Dak1"/>
    <property type="match status" value="1"/>
</dbReference>
<organism evidence="8 9">
    <name type="scientific">Allobranchiibius huperziae</name>
    <dbReference type="NCBI Taxonomy" id="1874116"/>
    <lineage>
        <taxon>Bacteria</taxon>
        <taxon>Bacillati</taxon>
        <taxon>Actinomycetota</taxon>
        <taxon>Actinomycetes</taxon>
        <taxon>Micrococcales</taxon>
        <taxon>Dermacoccaceae</taxon>
        <taxon>Allobranchiibius</taxon>
    </lineage>
</organism>
<evidence type="ECO:0000256" key="2">
    <source>
        <dbReference type="ARBA" id="ARBA00022741"/>
    </source>
</evidence>
<dbReference type="RefSeq" id="WP_179478453.1">
    <property type="nucleotide sequence ID" value="NZ_JACCFW010000001.1"/>
</dbReference>
<keyword evidence="9" id="KW-1185">Reference proteome</keyword>
<evidence type="ECO:0000256" key="5">
    <source>
        <dbReference type="SAM" id="MobiDB-lite"/>
    </source>
</evidence>
<dbReference type="GO" id="GO:0005829">
    <property type="term" value="C:cytosol"/>
    <property type="evidence" value="ECO:0007669"/>
    <property type="project" value="TreeGrafter"/>
</dbReference>
<evidence type="ECO:0000259" key="6">
    <source>
        <dbReference type="PROSITE" id="PS51480"/>
    </source>
</evidence>
<dbReference type="PROSITE" id="PS51481">
    <property type="entry name" value="DHAK"/>
    <property type="match status" value="1"/>
</dbReference>
<feature type="domain" description="DhaK" evidence="7">
    <location>
        <begin position="7"/>
        <end position="327"/>
    </location>
</feature>
<keyword evidence="2" id="KW-0547">Nucleotide-binding</keyword>
<reference evidence="8 9" key="1">
    <citation type="submission" date="2020-07" db="EMBL/GenBank/DDBJ databases">
        <title>Sequencing the genomes of 1000 actinobacteria strains.</title>
        <authorList>
            <person name="Klenk H.-P."/>
        </authorList>
    </citation>
    <scope>NUCLEOTIDE SEQUENCE [LARGE SCALE GENOMIC DNA]</scope>
    <source>
        <strain evidence="8 9">DSM 29531</strain>
    </source>
</reference>
<feature type="domain" description="DhaL" evidence="6">
    <location>
        <begin position="364"/>
        <end position="566"/>
    </location>
</feature>
<dbReference type="PANTHER" id="PTHR28629:SF4">
    <property type="entry name" value="TRIOKINASE_FMN CYCLASE"/>
    <property type="match status" value="1"/>
</dbReference>
<evidence type="ECO:0000256" key="1">
    <source>
        <dbReference type="ARBA" id="ARBA00022679"/>
    </source>
</evidence>
<dbReference type="EC" id="2.7.1.29" evidence="8"/>
<dbReference type="GO" id="GO:0019563">
    <property type="term" value="P:glycerol catabolic process"/>
    <property type="evidence" value="ECO:0007669"/>
    <property type="project" value="TreeGrafter"/>
</dbReference>
<dbReference type="FunFam" id="3.40.50.10440:FF:000001">
    <property type="entry name" value="Dihydroxyacetone kinase, DhaK subunit"/>
    <property type="match status" value="1"/>
</dbReference>
<dbReference type="SUPFAM" id="SSF82549">
    <property type="entry name" value="DAK1/DegV-like"/>
    <property type="match status" value="1"/>
</dbReference>
<sequence length="576" mass="59016">MSYLLNDPSSFADEMVDGFVLANHELVRRVDGGVARATATPQGQVAVVIGGGSGHYPAFAGLVGQGLAHAAALGNVFASPSAQQAYSVAASVATGAGVLFTYGNYAGDVLNFDQAQERLIAEGIPCRTVVVTDDISSASDAERGKRRGVAGDLVVFRAAAWAAEQGRTLDEVHDLARETNERTRTLGVAFSGCTLPGADAPLFSVPQGRMAVGMGIHGEPGIDEAALPTADELAHLLVSRVLEAAGRHDETRVAVILNGLGSVKTEELFVTYRTVAADLEGAGLTIVAPEVGEMVTSFEMAGVSLTVTWLTDDIEAAWTSPAAAPAYRRGSVDAAGQAARLPDETGASERGYPAASEESRRVARRAAAALHAVRATVEENVEELGRLDAVAGDGDHGIGMQRGARAAVDAIDATLGFGAGAQSALEAAGDAWADKAGGTSGALWGVALRTLAARLGNQERPDADVIASGVQDAADALGRFGKAERGDKTMLDSLFPFAEALRRNADAGRSLPESWSAAAAVCTDAAAATADLVPKIGRARPHAEKSVGTPDPGAFSLALAVTAIADTLTSTKAETP</sequence>
<dbReference type="InterPro" id="IPR004006">
    <property type="entry name" value="DhaK_dom"/>
</dbReference>
<dbReference type="Proteomes" id="UP000571817">
    <property type="component" value="Unassembled WGS sequence"/>
</dbReference>
<keyword evidence="3 8" id="KW-0418">Kinase</keyword>
<gene>
    <name evidence="8" type="ORF">HNR15_000247</name>
</gene>